<dbReference type="SUPFAM" id="SSF51735">
    <property type="entry name" value="NAD(P)-binding Rossmann-fold domains"/>
    <property type="match status" value="1"/>
</dbReference>
<comment type="similarity">
    <text evidence="1 3">Belongs to the short-chain dehydrogenases/reductases (SDR) family.</text>
</comment>
<dbReference type="PRINTS" id="PR00080">
    <property type="entry name" value="SDRFAMILY"/>
</dbReference>
<dbReference type="CDD" id="cd05233">
    <property type="entry name" value="SDR_c"/>
    <property type="match status" value="1"/>
</dbReference>
<gene>
    <name evidence="4" type="ORF">DD236_08430</name>
</gene>
<comment type="caution">
    <text evidence="4">The sequence shown here is derived from an EMBL/GenBank/DDBJ whole genome shotgun (WGS) entry which is preliminary data.</text>
</comment>
<dbReference type="RefSeq" id="WP_109093926.1">
    <property type="nucleotide sequence ID" value="NZ_CAMELQ010000050.1"/>
</dbReference>
<evidence type="ECO:0000256" key="1">
    <source>
        <dbReference type="ARBA" id="ARBA00006484"/>
    </source>
</evidence>
<keyword evidence="5" id="KW-1185">Reference proteome</keyword>
<evidence type="ECO:0000313" key="4">
    <source>
        <dbReference type="EMBL" id="PWF26099.1"/>
    </source>
</evidence>
<accession>A0A2V1K661</accession>
<dbReference type="Proteomes" id="UP000245283">
    <property type="component" value="Unassembled WGS sequence"/>
</dbReference>
<evidence type="ECO:0000256" key="3">
    <source>
        <dbReference type="RuleBase" id="RU000363"/>
    </source>
</evidence>
<dbReference type="Pfam" id="PF00106">
    <property type="entry name" value="adh_short"/>
    <property type="match status" value="1"/>
</dbReference>
<dbReference type="InterPro" id="IPR002347">
    <property type="entry name" value="SDR_fam"/>
</dbReference>
<dbReference type="PANTHER" id="PTHR44196:SF2">
    <property type="entry name" value="SHORT-CHAIN DEHYDROGENASE-RELATED"/>
    <property type="match status" value="1"/>
</dbReference>
<name>A0A2V1K661_9ACTO</name>
<sequence>MGTALITGASSGLGLEIAWELAAEGNDLVLVARNAERLAAIAEQMKQVADIQVEILPSDLSTEAGALAVADRVSSTNRPIGLLVNNAGFGLGQDVVGGDLDRELEGLDTMVRAILITCHAAAAAMKQRGYGGILNVASMSALTAQGTYSAHKAWVRTFTEGLAASLKGTGVTVSALCPGLIYSEFHERSHVDSSQWPSIAFSEPSTIARIAIDGVRHGRVIVTPTVRYKVAAAMLRVAPRSLVRAFAGPGLSGRE</sequence>
<keyword evidence="2" id="KW-0560">Oxidoreductase</keyword>
<evidence type="ECO:0000256" key="2">
    <source>
        <dbReference type="ARBA" id="ARBA00023002"/>
    </source>
</evidence>
<dbReference type="PRINTS" id="PR00081">
    <property type="entry name" value="GDHRDH"/>
</dbReference>
<dbReference type="AlphaFoldDB" id="A0A2V1K661"/>
<dbReference type="PANTHER" id="PTHR44196">
    <property type="entry name" value="DEHYDROGENASE/REDUCTASE SDR FAMILY MEMBER 7B"/>
    <property type="match status" value="1"/>
</dbReference>
<proteinExistence type="inferred from homology"/>
<protein>
    <submittedName>
        <fullName evidence="4">Short-chain dehydrogenase</fullName>
    </submittedName>
</protein>
<dbReference type="GO" id="GO:0016020">
    <property type="term" value="C:membrane"/>
    <property type="evidence" value="ECO:0007669"/>
    <property type="project" value="TreeGrafter"/>
</dbReference>
<reference evidence="5" key="1">
    <citation type="submission" date="2018-05" db="EMBL/GenBank/DDBJ databases">
        <authorList>
            <person name="Li Y."/>
        </authorList>
    </citation>
    <scope>NUCLEOTIDE SEQUENCE [LARGE SCALE GENOMIC DNA]</scope>
    <source>
        <strain evidence="5">sk1b4</strain>
    </source>
</reference>
<dbReference type="GO" id="GO:0016491">
    <property type="term" value="F:oxidoreductase activity"/>
    <property type="evidence" value="ECO:0007669"/>
    <property type="project" value="UniProtKB-KW"/>
</dbReference>
<dbReference type="InterPro" id="IPR036291">
    <property type="entry name" value="NAD(P)-bd_dom_sf"/>
</dbReference>
<dbReference type="EMBL" id="QETB01000004">
    <property type="protein sequence ID" value="PWF26099.1"/>
    <property type="molecule type" value="Genomic_DNA"/>
</dbReference>
<dbReference type="Gene3D" id="3.40.50.720">
    <property type="entry name" value="NAD(P)-binding Rossmann-like Domain"/>
    <property type="match status" value="1"/>
</dbReference>
<evidence type="ECO:0000313" key="5">
    <source>
        <dbReference type="Proteomes" id="UP000245283"/>
    </source>
</evidence>
<dbReference type="OrthoDB" id="9797538at2"/>
<dbReference type="PIRSF" id="PIRSF000126">
    <property type="entry name" value="11-beta-HSD1"/>
    <property type="match status" value="1"/>
</dbReference>
<organism evidence="4 5">
    <name type="scientific">Ancrocorticia populi</name>
    <dbReference type="NCBI Taxonomy" id="2175228"/>
    <lineage>
        <taxon>Bacteria</taxon>
        <taxon>Bacillati</taxon>
        <taxon>Actinomycetota</taxon>
        <taxon>Actinomycetes</taxon>
        <taxon>Actinomycetales</taxon>
        <taxon>Actinomycetaceae</taxon>
        <taxon>Ancrocorticia</taxon>
    </lineage>
</organism>